<accession>A0AA35V698</accession>
<dbReference type="SUPFAM" id="SSF81383">
    <property type="entry name" value="F-box domain"/>
    <property type="match status" value="1"/>
</dbReference>
<feature type="compositionally biased region" description="Basic residues" evidence="1">
    <location>
        <begin position="40"/>
        <end position="49"/>
    </location>
</feature>
<evidence type="ECO:0000256" key="1">
    <source>
        <dbReference type="SAM" id="MobiDB-lite"/>
    </source>
</evidence>
<organism evidence="3 4">
    <name type="scientific">Lactuca saligna</name>
    <name type="common">Willowleaf lettuce</name>
    <dbReference type="NCBI Taxonomy" id="75948"/>
    <lineage>
        <taxon>Eukaryota</taxon>
        <taxon>Viridiplantae</taxon>
        <taxon>Streptophyta</taxon>
        <taxon>Embryophyta</taxon>
        <taxon>Tracheophyta</taxon>
        <taxon>Spermatophyta</taxon>
        <taxon>Magnoliopsida</taxon>
        <taxon>eudicotyledons</taxon>
        <taxon>Gunneridae</taxon>
        <taxon>Pentapetalae</taxon>
        <taxon>asterids</taxon>
        <taxon>campanulids</taxon>
        <taxon>Asterales</taxon>
        <taxon>Asteraceae</taxon>
        <taxon>Cichorioideae</taxon>
        <taxon>Cichorieae</taxon>
        <taxon>Lactucinae</taxon>
        <taxon>Lactuca</taxon>
    </lineage>
</organism>
<feature type="domain" description="F-box" evidence="2">
    <location>
        <begin position="68"/>
        <end position="105"/>
    </location>
</feature>
<evidence type="ECO:0000313" key="3">
    <source>
        <dbReference type="EMBL" id="CAI9271294.1"/>
    </source>
</evidence>
<dbReference type="AlphaFoldDB" id="A0AA35V698"/>
<evidence type="ECO:0000313" key="4">
    <source>
        <dbReference type="Proteomes" id="UP001177003"/>
    </source>
</evidence>
<dbReference type="Proteomes" id="UP001177003">
    <property type="component" value="Chromosome 2"/>
</dbReference>
<dbReference type="PANTHER" id="PTHR48218">
    <property type="entry name" value="F-BOX DOMAIN CONTAINING PROTEIN"/>
    <property type="match status" value="1"/>
</dbReference>
<dbReference type="InterPro" id="IPR001810">
    <property type="entry name" value="F-box_dom"/>
</dbReference>
<dbReference type="Pfam" id="PF12937">
    <property type="entry name" value="F-box-like"/>
    <property type="match status" value="1"/>
</dbReference>
<sequence>MALEVVNDGYRPSEYEDDDYNGNFASRKMEVLNNFTGEIKKKRKRKRKRGNCDSQENSEDPLVVFGRDIMLMILNHLDARSVALSLLVSRSWHGVASSDAIWSKKNQETYIKILKYTRKH</sequence>
<keyword evidence="4" id="KW-1185">Reference proteome</keyword>
<feature type="region of interest" description="Disordered" evidence="1">
    <location>
        <begin position="40"/>
        <end position="59"/>
    </location>
</feature>
<evidence type="ECO:0000259" key="2">
    <source>
        <dbReference type="Pfam" id="PF12937"/>
    </source>
</evidence>
<protein>
    <recommendedName>
        <fullName evidence="2">F-box domain-containing protein</fullName>
    </recommendedName>
</protein>
<dbReference type="EMBL" id="OX465078">
    <property type="protein sequence ID" value="CAI9271294.1"/>
    <property type="molecule type" value="Genomic_DNA"/>
</dbReference>
<dbReference type="Gene3D" id="1.20.1280.50">
    <property type="match status" value="1"/>
</dbReference>
<gene>
    <name evidence="3" type="ORF">LSALG_LOCUS11565</name>
</gene>
<dbReference type="PANTHER" id="PTHR48218:SF5">
    <property type="entry name" value="F-BOX-LIKE DOMAIN SUPERFAMILY PROTEIN"/>
    <property type="match status" value="1"/>
</dbReference>
<reference evidence="3" key="1">
    <citation type="submission" date="2023-04" db="EMBL/GenBank/DDBJ databases">
        <authorList>
            <person name="Vijverberg K."/>
            <person name="Xiong W."/>
            <person name="Schranz E."/>
        </authorList>
    </citation>
    <scope>NUCLEOTIDE SEQUENCE</scope>
</reference>
<dbReference type="InterPro" id="IPR036047">
    <property type="entry name" value="F-box-like_dom_sf"/>
</dbReference>
<name>A0AA35V698_LACSI</name>
<proteinExistence type="predicted"/>